<reference evidence="1 2" key="1">
    <citation type="journal article" date="2016" name="Nat. Commun.">
        <title>Thousands of microbial genomes shed light on interconnected biogeochemical processes in an aquifer system.</title>
        <authorList>
            <person name="Anantharaman K."/>
            <person name="Brown C.T."/>
            <person name="Hug L.A."/>
            <person name="Sharon I."/>
            <person name="Castelle C.J."/>
            <person name="Probst A.J."/>
            <person name="Thomas B.C."/>
            <person name="Singh A."/>
            <person name="Wilkins M.J."/>
            <person name="Karaoz U."/>
            <person name="Brodie E.L."/>
            <person name="Williams K.H."/>
            <person name="Hubbard S.S."/>
            <person name="Banfield J.F."/>
        </authorList>
    </citation>
    <scope>NUCLEOTIDE SEQUENCE [LARGE SCALE GENOMIC DNA]</scope>
</reference>
<evidence type="ECO:0000313" key="1">
    <source>
        <dbReference type="EMBL" id="OGN13330.1"/>
    </source>
</evidence>
<protein>
    <submittedName>
        <fullName evidence="1">Uncharacterized protein</fullName>
    </submittedName>
</protein>
<dbReference type="AlphaFoldDB" id="A0A1F8FKS1"/>
<proteinExistence type="predicted"/>
<comment type="caution">
    <text evidence="1">The sequence shown here is derived from an EMBL/GenBank/DDBJ whole genome shotgun (WGS) entry which is preliminary data.</text>
</comment>
<dbReference type="Proteomes" id="UP000176581">
    <property type="component" value="Unassembled WGS sequence"/>
</dbReference>
<organism evidence="1 2">
    <name type="scientific">Candidatus Yanofskybacteria bacterium RIFCSPHIGHO2_02_FULL_43_22</name>
    <dbReference type="NCBI Taxonomy" id="1802681"/>
    <lineage>
        <taxon>Bacteria</taxon>
        <taxon>Candidatus Yanofskyibacteriota</taxon>
    </lineage>
</organism>
<sequence length="88" mass="10218">MIKNKKTTLEKLEGLVNVVARNVADIKDNMVTKEELRSELGSTERRLTAKIESVDEKLDTLEEIDIRDIQRRVFVLEKDVKQIKHKNA</sequence>
<dbReference type="EMBL" id="MGJV01000044">
    <property type="protein sequence ID" value="OGN13330.1"/>
    <property type="molecule type" value="Genomic_DNA"/>
</dbReference>
<evidence type="ECO:0000313" key="2">
    <source>
        <dbReference type="Proteomes" id="UP000176581"/>
    </source>
</evidence>
<gene>
    <name evidence="1" type="ORF">A3J47_03695</name>
</gene>
<name>A0A1F8FKS1_9BACT</name>
<accession>A0A1F8FKS1</accession>